<dbReference type="SMART" id="SM00530">
    <property type="entry name" value="HTH_XRE"/>
    <property type="match status" value="1"/>
</dbReference>
<evidence type="ECO:0000313" key="3">
    <source>
        <dbReference type="EMBL" id="MBE1487116.1"/>
    </source>
</evidence>
<accession>A0A927M5Q6</accession>
<dbReference type="AlphaFoldDB" id="A0A927M5Q6"/>
<dbReference type="EMBL" id="JADBEB010000001">
    <property type="protein sequence ID" value="MBE1487116.1"/>
    <property type="molecule type" value="Genomic_DNA"/>
</dbReference>
<feature type="compositionally biased region" description="Basic residues" evidence="1">
    <location>
        <begin position="314"/>
        <end position="324"/>
    </location>
</feature>
<proteinExistence type="predicted"/>
<dbReference type="InterPro" id="IPR043917">
    <property type="entry name" value="DUF5753"/>
</dbReference>
<dbReference type="RefSeq" id="WP_192767021.1">
    <property type="nucleotide sequence ID" value="NZ_JADBEB010000001.1"/>
</dbReference>
<dbReference type="PROSITE" id="PS50943">
    <property type="entry name" value="HTH_CROC1"/>
    <property type="match status" value="1"/>
</dbReference>
<gene>
    <name evidence="3" type="ORF">H4W31_002754</name>
</gene>
<feature type="region of interest" description="Disordered" evidence="1">
    <location>
        <begin position="295"/>
        <end position="324"/>
    </location>
</feature>
<evidence type="ECO:0000259" key="2">
    <source>
        <dbReference type="PROSITE" id="PS50943"/>
    </source>
</evidence>
<dbReference type="InterPro" id="IPR010982">
    <property type="entry name" value="Lambda_DNA-bd_dom_sf"/>
</dbReference>
<dbReference type="Pfam" id="PF13560">
    <property type="entry name" value="HTH_31"/>
    <property type="match status" value="1"/>
</dbReference>
<dbReference type="GO" id="GO:0003677">
    <property type="term" value="F:DNA binding"/>
    <property type="evidence" value="ECO:0007669"/>
    <property type="project" value="InterPro"/>
</dbReference>
<dbReference type="SUPFAM" id="SSF47413">
    <property type="entry name" value="lambda repressor-like DNA-binding domains"/>
    <property type="match status" value="1"/>
</dbReference>
<name>A0A927M5Q6_9ACTN</name>
<dbReference type="InterPro" id="IPR001387">
    <property type="entry name" value="Cro/C1-type_HTH"/>
</dbReference>
<sequence length="324" mass="36248">MPAAQPSPILRRRRLGLELRRLRESAKLTGDQVIEAVGWASASKLSRLENGRSRPDLRDVLDLLDLYKVTGPLRDELTAITGEAGDIRSWLRSYPVMTPRQRGYAELEAGCAEIREYSPVIVPGLLQSKAYVKLRILSSRQLVNDPDRDDTEDTDTEVAARMARQSLLTRDVEPPHYSAVIEEAALGVRAGPREVVRAQLIQLRKLALLPNVTLQVLPSEQTIADWYLPHTAFSLYRFAEPQDPETLAIEGLSTNLMLTDQDEISTYSVVFEWLQDSALSPEETLSWLADEVGQRSGPIRNSAGRGSTVPPIQRSRRTGRLTEQ</sequence>
<dbReference type="Proteomes" id="UP000649753">
    <property type="component" value="Unassembled WGS sequence"/>
</dbReference>
<evidence type="ECO:0000313" key="4">
    <source>
        <dbReference type="Proteomes" id="UP000649753"/>
    </source>
</evidence>
<feature type="domain" description="HTH cro/C1-type" evidence="2">
    <location>
        <begin position="19"/>
        <end position="73"/>
    </location>
</feature>
<reference evidence="3" key="1">
    <citation type="submission" date="2020-10" db="EMBL/GenBank/DDBJ databases">
        <title>Sequencing the genomes of 1000 actinobacteria strains.</title>
        <authorList>
            <person name="Klenk H.-P."/>
        </authorList>
    </citation>
    <scope>NUCLEOTIDE SEQUENCE</scope>
    <source>
        <strain evidence="3">DSM 46832</strain>
    </source>
</reference>
<comment type="caution">
    <text evidence="3">The sequence shown here is derived from an EMBL/GenBank/DDBJ whole genome shotgun (WGS) entry which is preliminary data.</text>
</comment>
<dbReference type="Pfam" id="PF19054">
    <property type="entry name" value="DUF5753"/>
    <property type="match status" value="1"/>
</dbReference>
<dbReference type="Gene3D" id="1.10.260.40">
    <property type="entry name" value="lambda repressor-like DNA-binding domains"/>
    <property type="match status" value="1"/>
</dbReference>
<evidence type="ECO:0000256" key="1">
    <source>
        <dbReference type="SAM" id="MobiDB-lite"/>
    </source>
</evidence>
<protein>
    <submittedName>
        <fullName evidence="3">Transcriptional regulator with XRE-family HTH domain</fullName>
    </submittedName>
</protein>
<organism evidence="3 4">
    <name type="scientific">Plantactinospora soyae</name>
    <dbReference type="NCBI Taxonomy" id="1544732"/>
    <lineage>
        <taxon>Bacteria</taxon>
        <taxon>Bacillati</taxon>
        <taxon>Actinomycetota</taxon>
        <taxon>Actinomycetes</taxon>
        <taxon>Micromonosporales</taxon>
        <taxon>Micromonosporaceae</taxon>
        <taxon>Plantactinospora</taxon>
    </lineage>
</organism>
<keyword evidence="4" id="KW-1185">Reference proteome</keyword>